<dbReference type="PANTHER" id="PTHR25465:SF5">
    <property type="entry name" value="E3 UBIQUITIN_ISG15 LIGASE TRIM25-RELATED"/>
    <property type="match status" value="1"/>
</dbReference>
<proteinExistence type="predicted"/>
<dbReference type="InterPro" id="IPR051051">
    <property type="entry name" value="E3_ubiq-ligase_TRIM/RNF"/>
</dbReference>
<dbReference type="Pfam" id="PF00622">
    <property type="entry name" value="SPRY"/>
    <property type="match status" value="1"/>
</dbReference>
<feature type="domain" description="B30.2/SPRY" evidence="4">
    <location>
        <begin position="12"/>
        <end position="207"/>
    </location>
</feature>
<dbReference type="SMART" id="SM00589">
    <property type="entry name" value="PRY"/>
    <property type="match status" value="1"/>
</dbReference>
<keyword evidence="2" id="KW-0863">Zinc-finger</keyword>
<dbReference type="AlphaFoldDB" id="A0A667YVX8"/>
<evidence type="ECO:0000313" key="5">
    <source>
        <dbReference type="Ensembl" id="ENSMMDP00005027989.1"/>
    </source>
</evidence>
<dbReference type="Ensembl" id="ENSMMDT00005028659.1">
    <property type="protein sequence ID" value="ENSMMDP00005027989.1"/>
    <property type="gene ID" value="ENSMMDG00005013403.1"/>
</dbReference>
<dbReference type="GeneTree" id="ENSGT01150000286922"/>
<evidence type="ECO:0000256" key="3">
    <source>
        <dbReference type="ARBA" id="ARBA00022833"/>
    </source>
</evidence>
<dbReference type="InterPro" id="IPR013320">
    <property type="entry name" value="ConA-like_dom_sf"/>
</dbReference>
<name>A0A667YVX8_9TELE</name>
<accession>A0A667YVX8</accession>
<dbReference type="InterPro" id="IPR003879">
    <property type="entry name" value="Butyrophylin_SPRY"/>
</dbReference>
<evidence type="ECO:0000256" key="2">
    <source>
        <dbReference type="ARBA" id="ARBA00022771"/>
    </source>
</evidence>
<dbReference type="InterPro" id="IPR006574">
    <property type="entry name" value="PRY"/>
</dbReference>
<reference evidence="5" key="3">
    <citation type="submission" date="2025-09" db="UniProtKB">
        <authorList>
            <consortium name="Ensembl"/>
        </authorList>
    </citation>
    <scope>IDENTIFICATION</scope>
</reference>
<dbReference type="InParanoid" id="A0A667YVX8"/>
<dbReference type="Pfam" id="PF13765">
    <property type="entry name" value="PRY"/>
    <property type="match status" value="1"/>
</dbReference>
<evidence type="ECO:0000256" key="1">
    <source>
        <dbReference type="ARBA" id="ARBA00022723"/>
    </source>
</evidence>
<dbReference type="PRINTS" id="PR01407">
    <property type="entry name" value="BUTYPHLNCDUF"/>
</dbReference>
<dbReference type="SMART" id="SM00449">
    <property type="entry name" value="SPRY"/>
    <property type="match status" value="1"/>
</dbReference>
<keyword evidence="1" id="KW-0479">Metal-binding</keyword>
<protein>
    <recommendedName>
        <fullName evidence="4">B30.2/SPRY domain-containing protein</fullName>
    </recommendedName>
</protein>
<dbReference type="InterPro" id="IPR001870">
    <property type="entry name" value="B30.2/SPRY"/>
</dbReference>
<evidence type="ECO:0000259" key="4">
    <source>
        <dbReference type="PROSITE" id="PS50188"/>
    </source>
</evidence>
<dbReference type="PROSITE" id="PS50188">
    <property type="entry name" value="B302_SPRY"/>
    <property type="match status" value="1"/>
</dbReference>
<reference evidence="5" key="1">
    <citation type="submission" date="2019-06" db="EMBL/GenBank/DDBJ databases">
        <authorList>
            <consortium name="Wellcome Sanger Institute Data Sharing"/>
        </authorList>
    </citation>
    <scope>NUCLEOTIDE SEQUENCE [LARGE SCALE GENOMIC DNA]</scope>
</reference>
<reference evidence="5" key="2">
    <citation type="submission" date="2025-08" db="UniProtKB">
        <authorList>
            <consortium name="Ensembl"/>
        </authorList>
    </citation>
    <scope>IDENTIFICATION</scope>
</reference>
<keyword evidence="3" id="KW-0862">Zinc</keyword>
<dbReference type="InterPro" id="IPR043136">
    <property type="entry name" value="B30.2/SPRY_sf"/>
</dbReference>
<dbReference type="PANTHER" id="PTHR25465">
    <property type="entry name" value="B-BOX DOMAIN CONTAINING"/>
    <property type="match status" value="1"/>
</dbReference>
<dbReference type="InterPro" id="IPR003877">
    <property type="entry name" value="SPRY_dom"/>
</dbReference>
<evidence type="ECO:0000313" key="6">
    <source>
        <dbReference type="Proteomes" id="UP000472263"/>
    </source>
</evidence>
<dbReference type="SUPFAM" id="SSF49899">
    <property type="entry name" value="Concanavalin A-like lectins/glucanases"/>
    <property type="match status" value="1"/>
</dbReference>
<organism evidence="5 6">
    <name type="scientific">Myripristis murdjan</name>
    <name type="common">pinecone soldierfish</name>
    <dbReference type="NCBI Taxonomy" id="586833"/>
    <lineage>
        <taxon>Eukaryota</taxon>
        <taxon>Metazoa</taxon>
        <taxon>Chordata</taxon>
        <taxon>Craniata</taxon>
        <taxon>Vertebrata</taxon>
        <taxon>Euteleostomi</taxon>
        <taxon>Actinopterygii</taxon>
        <taxon>Neopterygii</taxon>
        <taxon>Teleostei</taxon>
        <taxon>Neoteleostei</taxon>
        <taxon>Acanthomorphata</taxon>
        <taxon>Holocentriformes</taxon>
        <taxon>Holocentridae</taxon>
        <taxon>Myripristis</taxon>
    </lineage>
</organism>
<sequence>MGRLWVCDEGRGQAKTERGVLCVFSPSDACDLTLDPNTAYRKLRLSKHNKKVMREIEQKHPDHPDRFDQKPQVLCREGLTGRCYWEVQWSGEVYIAVTYRGITRRGDESVLGYNKQSWSLRCCDDDNSYSARHNPEFTSISVRPGGSHRVAVYLDCSAGTLSFYRPAQWKFGCLAHITKTSQSAQTVLWCFGDVSALLAGLRSAPVS</sequence>
<dbReference type="Proteomes" id="UP000472263">
    <property type="component" value="Chromosome 5"/>
</dbReference>
<dbReference type="GO" id="GO:0005737">
    <property type="term" value="C:cytoplasm"/>
    <property type="evidence" value="ECO:0007669"/>
    <property type="project" value="UniProtKB-ARBA"/>
</dbReference>
<dbReference type="Gene3D" id="2.60.120.920">
    <property type="match status" value="1"/>
</dbReference>
<keyword evidence="6" id="KW-1185">Reference proteome</keyword>
<dbReference type="GO" id="GO:0008270">
    <property type="term" value="F:zinc ion binding"/>
    <property type="evidence" value="ECO:0007669"/>
    <property type="project" value="UniProtKB-KW"/>
</dbReference>